<proteinExistence type="inferred from homology"/>
<keyword evidence="6 11" id="KW-1133">Transmembrane helix</keyword>
<organism evidence="12 13">
    <name type="scientific">Stylosanthes scabra</name>
    <dbReference type="NCBI Taxonomy" id="79078"/>
    <lineage>
        <taxon>Eukaryota</taxon>
        <taxon>Viridiplantae</taxon>
        <taxon>Streptophyta</taxon>
        <taxon>Embryophyta</taxon>
        <taxon>Tracheophyta</taxon>
        <taxon>Spermatophyta</taxon>
        <taxon>Magnoliopsida</taxon>
        <taxon>eudicotyledons</taxon>
        <taxon>Gunneridae</taxon>
        <taxon>Pentapetalae</taxon>
        <taxon>rosids</taxon>
        <taxon>fabids</taxon>
        <taxon>Fabales</taxon>
        <taxon>Fabaceae</taxon>
        <taxon>Papilionoideae</taxon>
        <taxon>50 kb inversion clade</taxon>
        <taxon>dalbergioids sensu lato</taxon>
        <taxon>Dalbergieae</taxon>
        <taxon>Pterocarpus clade</taxon>
        <taxon>Stylosanthes</taxon>
    </lineage>
</organism>
<keyword evidence="7" id="KW-0560">Oxidoreductase</keyword>
<dbReference type="SUPFAM" id="SSF48264">
    <property type="entry name" value="Cytochrome P450"/>
    <property type="match status" value="1"/>
</dbReference>
<evidence type="ECO:0000256" key="9">
    <source>
        <dbReference type="ARBA" id="ARBA00023033"/>
    </source>
</evidence>
<sequence>MEGTTIVIAAATIVLVSLGWRILNWLWLKPKKIERLLRAQGLQGTPYKVLVGDSKDYTKMQIEATTKSMNTSDDDIAPRTLPYVLQCYNKYGKNSFFWFGGIPKLIVTDPELIKDVFSKNYDYPKSDTNPLIRLLVNGLGGHEENLILALVDVTRRPELLKRYLLVA</sequence>
<keyword evidence="10 11" id="KW-0472">Membrane</keyword>
<evidence type="ECO:0000256" key="7">
    <source>
        <dbReference type="ARBA" id="ARBA00023002"/>
    </source>
</evidence>
<protein>
    <submittedName>
        <fullName evidence="12">Uncharacterized protein</fullName>
    </submittedName>
</protein>
<evidence type="ECO:0000256" key="11">
    <source>
        <dbReference type="SAM" id="Phobius"/>
    </source>
</evidence>
<feature type="transmembrane region" description="Helical" evidence="11">
    <location>
        <begin position="6"/>
        <end position="28"/>
    </location>
</feature>
<evidence type="ECO:0000313" key="12">
    <source>
        <dbReference type="EMBL" id="MED6186926.1"/>
    </source>
</evidence>
<keyword evidence="13" id="KW-1185">Reference proteome</keyword>
<dbReference type="PANTHER" id="PTHR24282">
    <property type="entry name" value="CYTOCHROME P450 FAMILY MEMBER"/>
    <property type="match status" value="1"/>
</dbReference>
<comment type="subcellular location">
    <subcellularLocation>
        <location evidence="1">Membrane</location>
        <topology evidence="1">Single-pass membrane protein</topology>
    </subcellularLocation>
</comment>
<comment type="similarity">
    <text evidence="2">Belongs to the cytochrome P450 family.</text>
</comment>
<dbReference type="InterPro" id="IPR036396">
    <property type="entry name" value="Cyt_P450_sf"/>
</dbReference>
<reference evidence="12 13" key="1">
    <citation type="journal article" date="2023" name="Plants (Basel)">
        <title>Bridging the Gap: Combining Genomics and Transcriptomics Approaches to Understand Stylosanthes scabra, an Orphan Legume from the Brazilian Caatinga.</title>
        <authorList>
            <person name="Ferreira-Neto J.R.C."/>
            <person name="da Silva M.D."/>
            <person name="Binneck E."/>
            <person name="de Melo N.F."/>
            <person name="da Silva R.H."/>
            <person name="de Melo A.L.T.M."/>
            <person name="Pandolfi V."/>
            <person name="Bustamante F.O."/>
            <person name="Brasileiro-Vidal A.C."/>
            <person name="Benko-Iseppon A.M."/>
        </authorList>
    </citation>
    <scope>NUCLEOTIDE SEQUENCE [LARGE SCALE GENOMIC DNA]</scope>
    <source>
        <tissue evidence="12">Leaves</tissue>
    </source>
</reference>
<keyword evidence="5" id="KW-0479">Metal-binding</keyword>
<evidence type="ECO:0000256" key="6">
    <source>
        <dbReference type="ARBA" id="ARBA00022989"/>
    </source>
</evidence>
<evidence type="ECO:0000256" key="10">
    <source>
        <dbReference type="ARBA" id="ARBA00023136"/>
    </source>
</evidence>
<dbReference type="Gene3D" id="1.10.630.10">
    <property type="entry name" value="Cytochrome P450"/>
    <property type="match status" value="1"/>
</dbReference>
<keyword evidence="8" id="KW-0408">Iron</keyword>
<evidence type="ECO:0000256" key="1">
    <source>
        <dbReference type="ARBA" id="ARBA00004167"/>
    </source>
</evidence>
<dbReference type="Proteomes" id="UP001341840">
    <property type="component" value="Unassembled WGS sequence"/>
</dbReference>
<evidence type="ECO:0000256" key="5">
    <source>
        <dbReference type="ARBA" id="ARBA00022723"/>
    </source>
</evidence>
<evidence type="ECO:0000256" key="4">
    <source>
        <dbReference type="ARBA" id="ARBA00022692"/>
    </source>
</evidence>
<gene>
    <name evidence="12" type="ORF">PIB30_071378</name>
</gene>
<dbReference type="EMBL" id="JASCZI010182066">
    <property type="protein sequence ID" value="MED6186926.1"/>
    <property type="molecule type" value="Genomic_DNA"/>
</dbReference>
<keyword evidence="9" id="KW-0503">Monooxygenase</keyword>
<dbReference type="PANTHER" id="PTHR24282:SF255">
    <property type="entry name" value="CYTOCHROME P450 72A11-RELATED"/>
    <property type="match status" value="1"/>
</dbReference>
<comment type="caution">
    <text evidence="12">The sequence shown here is derived from an EMBL/GenBank/DDBJ whole genome shotgun (WGS) entry which is preliminary data.</text>
</comment>
<name>A0ABU6WPT3_9FABA</name>
<keyword evidence="4 11" id="KW-0812">Transmembrane</keyword>
<evidence type="ECO:0000256" key="2">
    <source>
        <dbReference type="ARBA" id="ARBA00010617"/>
    </source>
</evidence>
<accession>A0ABU6WPT3</accession>
<evidence type="ECO:0000256" key="8">
    <source>
        <dbReference type="ARBA" id="ARBA00023004"/>
    </source>
</evidence>
<evidence type="ECO:0000313" key="13">
    <source>
        <dbReference type="Proteomes" id="UP001341840"/>
    </source>
</evidence>
<keyword evidence="3" id="KW-0349">Heme</keyword>
<dbReference type="InterPro" id="IPR050665">
    <property type="entry name" value="Cytochrome_P450_Monooxygen"/>
</dbReference>
<evidence type="ECO:0000256" key="3">
    <source>
        <dbReference type="ARBA" id="ARBA00022617"/>
    </source>
</evidence>